<evidence type="ECO:0008006" key="4">
    <source>
        <dbReference type="Google" id="ProtNLM"/>
    </source>
</evidence>
<dbReference type="OrthoDB" id="3358294at2759"/>
<evidence type="ECO:0000313" key="3">
    <source>
        <dbReference type="Proteomes" id="UP000092154"/>
    </source>
</evidence>
<name>A0A1B7MP28_9AGAM</name>
<accession>A0A1B7MP28</accession>
<keyword evidence="1" id="KW-0812">Transmembrane</keyword>
<feature type="transmembrane region" description="Helical" evidence="1">
    <location>
        <begin position="61"/>
        <end position="80"/>
    </location>
</feature>
<dbReference type="EMBL" id="KV448623">
    <property type="protein sequence ID" value="OAX34360.1"/>
    <property type="molecule type" value="Genomic_DNA"/>
</dbReference>
<sequence>MQLQDDRLAEFFGAKPHRARALQRHTPPPYSREGEFEKLPAYNACPCPSSDDEPITLARYLFVYGFFFPVFWIVGVAIIFSPLRPTPEWEVGKSEEERQRLLAAMRVSELKWAKRSLYALVSLLVIIIVLVATFVSSRG</sequence>
<dbReference type="Proteomes" id="UP000092154">
    <property type="component" value="Unassembled WGS sequence"/>
</dbReference>
<dbReference type="AlphaFoldDB" id="A0A1B7MP28"/>
<keyword evidence="1" id="KW-1133">Transmembrane helix</keyword>
<dbReference type="InParanoid" id="A0A1B7MP28"/>
<gene>
    <name evidence="2" type="ORF">K503DRAFT_794199</name>
</gene>
<keyword evidence="3" id="KW-1185">Reference proteome</keyword>
<reference evidence="2 3" key="1">
    <citation type="submission" date="2016-06" db="EMBL/GenBank/DDBJ databases">
        <title>Comparative genomics of the ectomycorrhizal sister species Rhizopogon vinicolor and Rhizopogon vesiculosus (Basidiomycota: Boletales) reveals a divergence of the mating type B locus.</title>
        <authorList>
            <consortium name="DOE Joint Genome Institute"/>
            <person name="Mujic A.B."/>
            <person name="Kuo A."/>
            <person name="Tritt A."/>
            <person name="Lipzen A."/>
            <person name="Chen C."/>
            <person name="Johnson J."/>
            <person name="Sharma A."/>
            <person name="Barry K."/>
            <person name="Grigoriev I.V."/>
            <person name="Spatafora J.W."/>
        </authorList>
    </citation>
    <scope>NUCLEOTIDE SEQUENCE [LARGE SCALE GENOMIC DNA]</scope>
    <source>
        <strain evidence="2 3">AM-OR11-026</strain>
    </source>
</reference>
<proteinExistence type="predicted"/>
<protein>
    <recommendedName>
        <fullName evidence="4">Transmembrane protein</fullName>
    </recommendedName>
</protein>
<feature type="transmembrane region" description="Helical" evidence="1">
    <location>
        <begin position="117"/>
        <end position="135"/>
    </location>
</feature>
<evidence type="ECO:0000313" key="2">
    <source>
        <dbReference type="EMBL" id="OAX34360.1"/>
    </source>
</evidence>
<evidence type="ECO:0000256" key="1">
    <source>
        <dbReference type="SAM" id="Phobius"/>
    </source>
</evidence>
<organism evidence="2 3">
    <name type="scientific">Rhizopogon vinicolor AM-OR11-026</name>
    <dbReference type="NCBI Taxonomy" id="1314800"/>
    <lineage>
        <taxon>Eukaryota</taxon>
        <taxon>Fungi</taxon>
        <taxon>Dikarya</taxon>
        <taxon>Basidiomycota</taxon>
        <taxon>Agaricomycotina</taxon>
        <taxon>Agaricomycetes</taxon>
        <taxon>Agaricomycetidae</taxon>
        <taxon>Boletales</taxon>
        <taxon>Suillineae</taxon>
        <taxon>Rhizopogonaceae</taxon>
        <taxon>Rhizopogon</taxon>
    </lineage>
</organism>
<keyword evidence="1" id="KW-0472">Membrane</keyword>